<feature type="compositionally biased region" description="Low complexity" evidence="1">
    <location>
        <begin position="120"/>
        <end position="135"/>
    </location>
</feature>
<feature type="non-terminal residue" evidence="2">
    <location>
        <position position="1"/>
    </location>
</feature>
<proteinExistence type="predicted"/>
<dbReference type="OrthoDB" id="435187at2759"/>
<feature type="region of interest" description="Disordered" evidence="1">
    <location>
        <begin position="243"/>
        <end position="308"/>
    </location>
</feature>
<feature type="compositionally biased region" description="Polar residues" evidence="1">
    <location>
        <begin position="267"/>
        <end position="294"/>
    </location>
</feature>
<reference evidence="2" key="1">
    <citation type="submission" date="2021-02" db="EMBL/GenBank/DDBJ databases">
        <authorList>
            <person name="Dougan E. K."/>
            <person name="Rhodes N."/>
            <person name="Thang M."/>
            <person name="Chan C."/>
        </authorList>
    </citation>
    <scope>NUCLEOTIDE SEQUENCE</scope>
</reference>
<evidence type="ECO:0000256" key="1">
    <source>
        <dbReference type="SAM" id="MobiDB-lite"/>
    </source>
</evidence>
<dbReference type="Proteomes" id="UP000601435">
    <property type="component" value="Unassembled WGS sequence"/>
</dbReference>
<dbReference type="EMBL" id="CAJNJA010030218">
    <property type="protein sequence ID" value="CAE7640130.1"/>
    <property type="molecule type" value="Genomic_DNA"/>
</dbReference>
<accession>A0A812VLT2</accession>
<organism evidence="2 3">
    <name type="scientific">Symbiodinium necroappetens</name>
    <dbReference type="NCBI Taxonomy" id="1628268"/>
    <lineage>
        <taxon>Eukaryota</taxon>
        <taxon>Sar</taxon>
        <taxon>Alveolata</taxon>
        <taxon>Dinophyceae</taxon>
        <taxon>Suessiales</taxon>
        <taxon>Symbiodiniaceae</taxon>
        <taxon>Symbiodinium</taxon>
    </lineage>
</organism>
<keyword evidence="3" id="KW-1185">Reference proteome</keyword>
<evidence type="ECO:0000313" key="2">
    <source>
        <dbReference type="EMBL" id="CAE7640130.1"/>
    </source>
</evidence>
<comment type="caution">
    <text evidence="2">The sequence shown here is derived from an EMBL/GenBank/DDBJ whole genome shotgun (WGS) entry which is preliminary data.</text>
</comment>
<protein>
    <submittedName>
        <fullName evidence="2">Uncharacterized protein</fullName>
    </submittedName>
</protein>
<name>A0A812VLT2_9DINO</name>
<feature type="compositionally biased region" description="Pro residues" evidence="1">
    <location>
        <begin position="151"/>
        <end position="162"/>
    </location>
</feature>
<gene>
    <name evidence="2" type="ORF">SNEC2469_LOCUS18076</name>
</gene>
<feature type="compositionally biased region" description="Acidic residues" evidence="1">
    <location>
        <begin position="48"/>
        <end position="62"/>
    </location>
</feature>
<feature type="region of interest" description="Disordered" evidence="1">
    <location>
        <begin position="21"/>
        <end position="87"/>
    </location>
</feature>
<feature type="compositionally biased region" description="Low complexity" evidence="1">
    <location>
        <begin position="163"/>
        <end position="192"/>
    </location>
</feature>
<dbReference type="AlphaFoldDB" id="A0A812VLT2"/>
<sequence length="308" mass="32213">MKPPQFEGGGPMVLVRNTFLDIEDPPDPAGEIVRSKTAPPGSGGAWAEDLDSEEEEEEEEQEASPYGEVAGASPISPGSDDLIDEKDDQICRTVTHEWLEEPVQWGWVGEDAGHLVRDQAGSAPSAAPASGGPVSAPNPVPYQPVQAAEPQPMPQMPQPQMPQMPQGQQMPQQMPQQPMPQQQMQPQQMPQQQMPMQTMVFMPVAMAPAPAPTAPMNGGGGAGPSGPVAPGGGYGAPLPELPVRQPDRGARWPVAGVGPLPVGPMPQNAQNSVIVTDGSSAPNSAMAVSSSGRDSTAPPQPQTLTRAF</sequence>
<feature type="region of interest" description="Disordered" evidence="1">
    <location>
        <begin position="120"/>
        <end position="192"/>
    </location>
</feature>
<evidence type="ECO:0000313" key="3">
    <source>
        <dbReference type="Proteomes" id="UP000601435"/>
    </source>
</evidence>